<reference evidence="1 2" key="1">
    <citation type="submission" date="2021-06" db="EMBL/GenBank/DDBJ databases">
        <authorList>
            <person name="Kallberg Y."/>
            <person name="Tangrot J."/>
            <person name="Rosling A."/>
        </authorList>
    </citation>
    <scope>NUCLEOTIDE SEQUENCE [LARGE SCALE GENOMIC DNA]</scope>
    <source>
        <strain evidence="1 2">120-4 pot B 10/14</strain>
    </source>
</reference>
<evidence type="ECO:0000313" key="2">
    <source>
        <dbReference type="Proteomes" id="UP000789901"/>
    </source>
</evidence>
<proteinExistence type="predicted"/>
<dbReference type="EMBL" id="CAJVQB010001708">
    <property type="protein sequence ID" value="CAG8546897.1"/>
    <property type="molecule type" value="Genomic_DNA"/>
</dbReference>
<gene>
    <name evidence="1" type="ORF">GMARGA_LOCUS4362</name>
</gene>
<name>A0ABN7UCR5_GIGMA</name>
<organism evidence="1 2">
    <name type="scientific">Gigaspora margarita</name>
    <dbReference type="NCBI Taxonomy" id="4874"/>
    <lineage>
        <taxon>Eukaryota</taxon>
        <taxon>Fungi</taxon>
        <taxon>Fungi incertae sedis</taxon>
        <taxon>Mucoromycota</taxon>
        <taxon>Glomeromycotina</taxon>
        <taxon>Glomeromycetes</taxon>
        <taxon>Diversisporales</taxon>
        <taxon>Gigasporaceae</taxon>
        <taxon>Gigaspora</taxon>
    </lineage>
</organism>
<keyword evidence="2" id="KW-1185">Reference proteome</keyword>
<accession>A0ABN7UCR5</accession>
<comment type="caution">
    <text evidence="1">The sequence shown here is derived from an EMBL/GenBank/DDBJ whole genome shotgun (WGS) entry which is preliminary data.</text>
</comment>
<evidence type="ECO:0000313" key="1">
    <source>
        <dbReference type="EMBL" id="CAG8546897.1"/>
    </source>
</evidence>
<sequence>MIFLLDYHIPELRKEAKGLNQVLNKRGLWPEKGLNQVLNKRGLWPEKGLKLKEAQELMSQQPDFLAQKEQLEEIIIAARHQINLQLKILLTSLSS</sequence>
<protein>
    <submittedName>
        <fullName evidence="1">20649_t:CDS:1</fullName>
    </submittedName>
</protein>
<dbReference type="Proteomes" id="UP000789901">
    <property type="component" value="Unassembled WGS sequence"/>
</dbReference>